<dbReference type="OrthoDB" id="9771883at2"/>
<dbReference type="InterPro" id="IPR006108">
    <property type="entry name" value="3HC_DH_C"/>
</dbReference>
<evidence type="ECO:0000256" key="3">
    <source>
        <dbReference type="ARBA" id="ARBA00022963"/>
    </source>
</evidence>
<dbReference type="InterPro" id="IPR029045">
    <property type="entry name" value="ClpP/crotonase-like_dom_sf"/>
</dbReference>
<dbReference type="SUPFAM" id="SSF48179">
    <property type="entry name" value="6-phosphogluconate dehydrogenase C-terminal domain-like"/>
    <property type="match status" value="2"/>
</dbReference>
<feature type="domain" description="3-hydroxyacyl-CoA dehydrogenase NAD binding" evidence="9">
    <location>
        <begin position="7"/>
        <end position="205"/>
    </location>
</feature>
<dbReference type="Pfam" id="PF00378">
    <property type="entry name" value="ECH_1"/>
    <property type="match status" value="1"/>
</dbReference>
<gene>
    <name evidence="10" type="ORF">DF947_14955</name>
</gene>
<dbReference type="InterPro" id="IPR008927">
    <property type="entry name" value="6-PGluconate_DH-like_C_sf"/>
</dbReference>
<dbReference type="InterPro" id="IPR001753">
    <property type="entry name" value="Enoyl-CoA_hydra/iso"/>
</dbReference>
<reference evidence="11" key="1">
    <citation type="submission" date="2018-05" db="EMBL/GenBank/DDBJ databases">
        <title>Pedobacter paludis sp. nov., isolated from wetland soil.</title>
        <authorList>
            <person name="Zhang Y."/>
        </authorList>
    </citation>
    <scope>NUCLEOTIDE SEQUENCE [LARGE SCALE GENOMIC DNA]</scope>
    <source>
        <strain evidence="11">R-8</strain>
    </source>
</reference>
<keyword evidence="5" id="KW-0520">NAD</keyword>
<comment type="catalytic activity">
    <reaction evidence="7">
        <text>a (3S)-3-hydroxyacyl-CoA + NAD(+) = a 3-oxoacyl-CoA + NADH + H(+)</text>
        <dbReference type="Rhea" id="RHEA:22432"/>
        <dbReference type="ChEBI" id="CHEBI:15378"/>
        <dbReference type="ChEBI" id="CHEBI:57318"/>
        <dbReference type="ChEBI" id="CHEBI:57540"/>
        <dbReference type="ChEBI" id="CHEBI:57945"/>
        <dbReference type="ChEBI" id="CHEBI:90726"/>
        <dbReference type="EC" id="1.1.1.35"/>
    </reaction>
</comment>
<accession>A0A317EYV2</accession>
<dbReference type="Pfam" id="PF00725">
    <property type="entry name" value="3HCDH"/>
    <property type="match status" value="2"/>
</dbReference>
<dbReference type="EMBL" id="QGNY01000005">
    <property type="protein sequence ID" value="PWS31143.1"/>
    <property type="molecule type" value="Genomic_DNA"/>
</dbReference>
<dbReference type="Proteomes" id="UP000245391">
    <property type="component" value="Unassembled WGS sequence"/>
</dbReference>
<evidence type="ECO:0000256" key="5">
    <source>
        <dbReference type="ARBA" id="ARBA00023027"/>
    </source>
</evidence>
<dbReference type="GO" id="GO:0070403">
    <property type="term" value="F:NAD+ binding"/>
    <property type="evidence" value="ECO:0007669"/>
    <property type="project" value="InterPro"/>
</dbReference>
<keyword evidence="6" id="KW-0443">Lipid metabolism</keyword>
<evidence type="ECO:0000256" key="6">
    <source>
        <dbReference type="ARBA" id="ARBA00023098"/>
    </source>
</evidence>
<keyword evidence="4" id="KW-0560">Oxidoreductase</keyword>
<comment type="pathway">
    <text evidence="1">Lipid metabolism; fatty acid beta-oxidation.</text>
</comment>
<keyword evidence="11" id="KW-1185">Reference proteome</keyword>
<evidence type="ECO:0000313" key="11">
    <source>
        <dbReference type="Proteomes" id="UP000245391"/>
    </source>
</evidence>
<dbReference type="PANTHER" id="PTHR48075">
    <property type="entry name" value="3-HYDROXYACYL-COA DEHYDROGENASE FAMILY PROTEIN"/>
    <property type="match status" value="1"/>
</dbReference>
<evidence type="ECO:0000256" key="4">
    <source>
        <dbReference type="ARBA" id="ARBA00023002"/>
    </source>
</evidence>
<dbReference type="InterPro" id="IPR006176">
    <property type="entry name" value="3-OHacyl-CoA_DH_NAD-bd"/>
</dbReference>
<evidence type="ECO:0000259" key="9">
    <source>
        <dbReference type="Pfam" id="PF02737"/>
    </source>
</evidence>
<evidence type="ECO:0000256" key="7">
    <source>
        <dbReference type="ARBA" id="ARBA00049556"/>
    </source>
</evidence>
<dbReference type="UniPathway" id="UPA00659"/>
<dbReference type="SUPFAM" id="SSF51735">
    <property type="entry name" value="NAD(P)-binding Rossmann-fold domains"/>
    <property type="match status" value="1"/>
</dbReference>
<evidence type="ECO:0000313" key="10">
    <source>
        <dbReference type="EMBL" id="PWS31143.1"/>
    </source>
</evidence>
<feature type="domain" description="3-hydroxyacyl-CoA dehydrogenase C-terminal" evidence="8">
    <location>
        <begin position="390"/>
        <end position="439"/>
    </location>
</feature>
<name>A0A317EYV2_9SPHI</name>
<dbReference type="InterPro" id="IPR036291">
    <property type="entry name" value="NAD(P)-bd_dom_sf"/>
</dbReference>
<evidence type="ECO:0000259" key="8">
    <source>
        <dbReference type="Pfam" id="PF00725"/>
    </source>
</evidence>
<evidence type="ECO:0000256" key="1">
    <source>
        <dbReference type="ARBA" id="ARBA00005005"/>
    </source>
</evidence>
<dbReference type="RefSeq" id="WP_109931089.1">
    <property type="nucleotide sequence ID" value="NZ_QGNY01000005.1"/>
</dbReference>
<protein>
    <submittedName>
        <fullName evidence="10">3-hydroxyacyl-CoA dehydrogenase</fullName>
    </submittedName>
</protein>
<dbReference type="Gene3D" id="1.10.1040.50">
    <property type="match status" value="1"/>
</dbReference>
<comment type="caution">
    <text evidence="10">The sequence shown here is derived from an EMBL/GenBank/DDBJ whole genome shotgun (WGS) entry which is preliminary data.</text>
</comment>
<dbReference type="GO" id="GO:0006635">
    <property type="term" value="P:fatty acid beta-oxidation"/>
    <property type="evidence" value="ECO:0007669"/>
    <property type="project" value="UniProtKB-UniPathway"/>
</dbReference>
<dbReference type="Pfam" id="PF02737">
    <property type="entry name" value="3HCDH_N"/>
    <property type="match status" value="1"/>
</dbReference>
<dbReference type="GO" id="GO:0003857">
    <property type="term" value="F:(3S)-3-hydroxyacyl-CoA dehydrogenase (NAD+) activity"/>
    <property type="evidence" value="ECO:0007669"/>
    <property type="project" value="UniProtKB-EC"/>
</dbReference>
<dbReference type="Gene3D" id="3.90.226.10">
    <property type="entry name" value="2-enoyl-CoA Hydratase, Chain A, domain 1"/>
    <property type="match status" value="1"/>
</dbReference>
<keyword evidence="2" id="KW-0276">Fatty acid metabolism</keyword>
<sequence length="801" mass="88968">MKRSINKVAVLGSGIMGSRIACHFANIGVEVLLLDIAPKDLTPEEQAKGLTLDKPAVKNRIVNTALQTAVKTNPSPVYSKKVLNKIKTGNFEDDMSKIAGFDWVIEVVVENLDIKKKVFEQVEQFRKPGTLITSNTSGIPIHLMAEGRSEDFKANFCGTHFFNPPRYLKLLEIIPTPHTKPEIVDFLMHYGDKFLGKTTVLCKDTPAFIANRVGVYSIMALLHLVDKLDLTVEEVDKFTGPALGRPKSATFRTSDVVGLDTMIKVAKGLYDNCPDDKAHELFKLPAYVQKMEENKWLGDKTKQGFYKKTKTAEGKTEILALDLKTLEYKPQQKIKSATLEMTKPVENLRERMKIFAKGKDKAGELFRHSSFGLFEYVSDRIPEISDELYRIDDAMRAGFGWELGPFELWDAVGVKEAIEGMEQYGNKAAVWVHEMLNAGNTSFYKVEGGVKKYYDIPSKSYKALPGTDEFIILDNIRENKTLWKNSGVSIINLGDGILNVEFHTKMNTIGGDVISGINKAIDMAEKDYRGLVIGNDGANFSAGANVGMIFMMAVEQEWDELNMAIRMFQNTSMRIRYSSIPVVVAPHNLTLGGGCEFSLHADHVQLSAETYMGLVEFGVGVIPGGGGTKEFALRASDEYKDDQIVQNALKDRFLTIGMAKVSTSGYEAYELGYLQKDKFSISMNLNRLLADAKAKAIELADAGYTKPVQRTDIKVLGKQGLGIVYAGANSMYAGHFISEHDKKISEKLGYVMCGGDLSSPTEVSEQYLLDLEREAFLSLAGERKSLERIQSIITKGKPLRN</sequence>
<dbReference type="CDD" id="cd06558">
    <property type="entry name" value="crotonase-like"/>
    <property type="match status" value="1"/>
</dbReference>
<feature type="domain" description="3-hydroxyacyl-CoA dehydrogenase C-terminal" evidence="8">
    <location>
        <begin position="208"/>
        <end position="307"/>
    </location>
</feature>
<evidence type="ECO:0000256" key="2">
    <source>
        <dbReference type="ARBA" id="ARBA00022832"/>
    </source>
</evidence>
<organism evidence="10 11">
    <name type="scientific">Pedobacter paludis</name>
    <dbReference type="NCBI Taxonomy" id="2203212"/>
    <lineage>
        <taxon>Bacteria</taxon>
        <taxon>Pseudomonadati</taxon>
        <taxon>Bacteroidota</taxon>
        <taxon>Sphingobacteriia</taxon>
        <taxon>Sphingobacteriales</taxon>
        <taxon>Sphingobacteriaceae</taxon>
        <taxon>Pedobacter</taxon>
    </lineage>
</organism>
<dbReference type="Gene3D" id="3.40.50.720">
    <property type="entry name" value="NAD(P)-binding Rossmann-like Domain"/>
    <property type="match status" value="1"/>
</dbReference>
<proteinExistence type="predicted"/>
<dbReference type="SUPFAM" id="SSF52096">
    <property type="entry name" value="ClpP/crotonase"/>
    <property type="match status" value="1"/>
</dbReference>
<dbReference type="PANTHER" id="PTHR48075:SF7">
    <property type="entry name" value="3-HYDROXYACYL-COA DEHYDROGENASE-RELATED"/>
    <property type="match status" value="1"/>
</dbReference>
<keyword evidence="3" id="KW-0442">Lipid degradation</keyword>
<dbReference type="AlphaFoldDB" id="A0A317EYV2"/>